<dbReference type="NCBIfam" id="TIGR00559">
    <property type="entry name" value="pdxJ"/>
    <property type="match status" value="1"/>
</dbReference>
<evidence type="ECO:0000256" key="5">
    <source>
        <dbReference type="NCBIfam" id="TIGR00559"/>
    </source>
</evidence>
<keyword evidence="3 4" id="KW-0664">Pyridoxine biosynthesis</keyword>
<feature type="site" description="Transition state stabilizer" evidence="4">
    <location>
        <position position="164"/>
    </location>
</feature>
<feature type="binding site" evidence="4">
    <location>
        <position position="44"/>
    </location>
    <ligand>
        <name>1-deoxy-D-xylulose 5-phosphate</name>
        <dbReference type="ChEBI" id="CHEBI:57792"/>
    </ligand>
</feature>
<feature type="binding site" evidence="4">
    <location>
        <position position="49"/>
    </location>
    <ligand>
        <name>1-deoxy-D-xylulose 5-phosphate</name>
        <dbReference type="ChEBI" id="CHEBI:57792"/>
    </ligand>
</feature>
<feature type="binding site" evidence="4">
    <location>
        <position position="98"/>
    </location>
    <ligand>
        <name>1-deoxy-D-xylulose 5-phosphate</name>
        <dbReference type="ChEBI" id="CHEBI:57792"/>
    </ligand>
</feature>
<comment type="subunit">
    <text evidence="4">Homooctamer; tetramer of dimers.</text>
</comment>
<feature type="binding site" evidence="4">
    <location>
        <position position="209"/>
    </location>
    <ligand>
        <name>3-amino-2-oxopropyl phosphate</name>
        <dbReference type="ChEBI" id="CHEBI:57279"/>
    </ligand>
</feature>
<dbReference type="GO" id="GO:0033856">
    <property type="term" value="F:pyridoxine 5'-phosphate synthase activity"/>
    <property type="evidence" value="ECO:0007669"/>
    <property type="project" value="UniProtKB-UniRule"/>
</dbReference>
<dbReference type="NCBIfam" id="NF003627">
    <property type="entry name" value="PRK05265.1-5"/>
    <property type="match status" value="1"/>
</dbReference>
<dbReference type="InterPro" id="IPR013785">
    <property type="entry name" value="Aldolase_TIM"/>
</dbReference>
<dbReference type="PANTHER" id="PTHR30456:SF0">
    <property type="entry name" value="PYRIDOXINE 5'-PHOSPHATE SYNTHASE"/>
    <property type="match status" value="1"/>
</dbReference>
<keyword evidence="2 4" id="KW-0808">Transferase</keyword>
<evidence type="ECO:0000256" key="4">
    <source>
        <dbReference type="HAMAP-Rule" id="MF_00279"/>
    </source>
</evidence>
<dbReference type="UniPathway" id="UPA00244">
    <property type="reaction ID" value="UER00313"/>
</dbReference>
<comment type="similarity">
    <text evidence="4">Belongs to the PNP synthase family.</text>
</comment>
<evidence type="ECO:0000256" key="3">
    <source>
        <dbReference type="ARBA" id="ARBA00023096"/>
    </source>
</evidence>
<dbReference type="GO" id="GO:0008615">
    <property type="term" value="P:pyridoxine biosynthetic process"/>
    <property type="evidence" value="ECO:0007669"/>
    <property type="project" value="UniProtKB-UniRule"/>
</dbReference>
<dbReference type="NCBIfam" id="NF003625">
    <property type="entry name" value="PRK05265.1-3"/>
    <property type="match status" value="1"/>
</dbReference>
<dbReference type="CDD" id="cd00003">
    <property type="entry name" value="PNPsynthase"/>
    <property type="match status" value="1"/>
</dbReference>
<dbReference type="HAMAP" id="MF_00279">
    <property type="entry name" value="PdxJ"/>
    <property type="match status" value="1"/>
</dbReference>
<feature type="binding site" evidence="4">
    <location>
        <position position="6"/>
    </location>
    <ligand>
        <name>3-amino-2-oxopropyl phosphate</name>
        <dbReference type="ChEBI" id="CHEBI:57279"/>
    </ligand>
</feature>
<comment type="function">
    <text evidence="4">Catalyzes the complicated ring closure reaction between the two acyclic compounds 1-deoxy-D-xylulose-5-phosphate (DXP) and 3-amino-2-oxopropyl phosphate (1-amino-acetone-3-phosphate or AAP) to form pyridoxine 5'-phosphate (PNP) and inorganic phosphate.</text>
</comment>
<feature type="binding site" evidence="4">
    <location>
        <begin position="8"/>
        <end position="9"/>
    </location>
    <ligand>
        <name>1-deoxy-D-xylulose 5-phosphate</name>
        <dbReference type="ChEBI" id="CHEBI:57792"/>
    </ligand>
</feature>
<dbReference type="Proteomes" id="UP000177309">
    <property type="component" value="Unassembled WGS sequence"/>
</dbReference>
<comment type="caution">
    <text evidence="6">The sequence shown here is derived from an EMBL/GenBank/DDBJ whole genome shotgun (WGS) entry which is preliminary data.</text>
</comment>
<comment type="subcellular location">
    <subcellularLocation>
        <location evidence="4">Cytoplasm</location>
    </subcellularLocation>
</comment>
<keyword evidence="1 4" id="KW-0963">Cytoplasm</keyword>
<dbReference type="Gene3D" id="3.20.20.70">
    <property type="entry name" value="Aldolase class I"/>
    <property type="match status" value="1"/>
</dbReference>
<dbReference type="EMBL" id="MEUI01000050">
    <property type="protein sequence ID" value="OGC32456.1"/>
    <property type="molecule type" value="Genomic_DNA"/>
</dbReference>
<feature type="active site" description="Proton acceptor" evidence="4">
    <location>
        <position position="42"/>
    </location>
</feature>
<evidence type="ECO:0000313" key="6">
    <source>
        <dbReference type="EMBL" id="OGC32456.1"/>
    </source>
</evidence>
<evidence type="ECO:0000313" key="7">
    <source>
        <dbReference type="Proteomes" id="UP000177309"/>
    </source>
</evidence>
<reference evidence="6 7" key="1">
    <citation type="journal article" date="2016" name="Nat. Commun.">
        <title>Thousands of microbial genomes shed light on interconnected biogeochemical processes in an aquifer system.</title>
        <authorList>
            <person name="Anantharaman K."/>
            <person name="Brown C.T."/>
            <person name="Hug L.A."/>
            <person name="Sharon I."/>
            <person name="Castelle C.J."/>
            <person name="Probst A.J."/>
            <person name="Thomas B.C."/>
            <person name="Singh A."/>
            <person name="Wilkins M.J."/>
            <person name="Karaoz U."/>
            <person name="Brodie E.L."/>
            <person name="Williams K.H."/>
            <person name="Hubbard S.S."/>
            <person name="Banfield J.F."/>
        </authorList>
    </citation>
    <scope>NUCLEOTIDE SEQUENCE [LARGE SCALE GENOMIC DNA]</scope>
</reference>
<dbReference type="EC" id="2.6.99.2" evidence="4 5"/>
<organism evidence="6 7">
    <name type="scientific">candidate division WOR-1 bacterium RIFOXYC2_FULL_41_25</name>
    <dbReference type="NCBI Taxonomy" id="1802586"/>
    <lineage>
        <taxon>Bacteria</taxon>
        <taxon>Bacillati</taxon>
        <taxon>Saganbacteria</taxon>
    </lineage>
</organism>
<gene>
    <name evidence="4" type="primary">pdxJ</name>
    <name evidence="6" type="ORF">A2462_00120</name>
</gene>
<feature type="binding site" evidence="4">
    <location>
        <position position="17"/>
    </location>
    <ligand>
        <name>3-amino-2-oxopropyl phosphate</name>
        <dbReference type="ChEBI" id="CHEBI:57279"/>
    </ligand>
</feature>
<protein>
    <recommendedName>
        <fullName evidence="4 5">Pyridoxine 5'-phosphate synthase</fullName>
        <shortName evidence="4">PNP synthase</shortName>
        <ecNumber evidence="4 5">2.6.99.2</ecNumber>
    </recommendedName>
</protein>
<evidence type="ECO:0000256" key="2">
    <source>
        <dbReference type="ARBA" id="ARBA00022679"/>
    </source>
</evidence>
<comment type="pathway">
    <text evidence="4">Cofactor biosynthesis; pyridoxine 5'-phosphate biosynthesis; pyridoxine 5'-phosphate from D-erythrose 4-phosphate: step 5/5.</text>
</comment>
<feature type="binding site" evidence="4">
    <location>
        <begin position="230"/>
        <end position="231"/>
    </location>
    <ligand>
        <name>3-amino-2-oxopropyl phosphate</name>
        <dbReference type="ChEBI" id="CHEBI:57279"/>
    </ligand>
</feature>
<dbReference type="InterPro" id="IPR036130">
    <property type="entry name" value="Pyridoxine-5'_phos_synth"/>
</dbReference>
<evidence type="ECO:0000256" key="1">
    <source>
        <dbReference type="ARBA" id="ARBA00022490"/>
    </source>
</evidence>
<name>A0A1F4TIE0_UNCSA</name>
<sequence length="254" mass="28185">MRLGVNIDHIATLRQARQEAFPDPVAAAKEVLAGGADGIVCHLREDRRHIQDDDVKRLKKLEARLDFEMALTDEMVGIALRLKPEMVTLVPEKRQEITTEGGLDVKSQIQNSKFKTNPKSKALSSKLFKVIKKLKKEKILVSLFIDPEEGQIKAAAEAGAEFIEIHTGRFAQASYVRGRSSGVKQELIIIKKAVQLAKDLGLRVNAGHGLDYNNVRAIAEISGIEELNIGYSIIARAVFVGLKQAVKEMRRAIR</sequence>
<accession>A0A1F4TIE0</accession>
<dbReference type="AlphaFoldDB" id="A0A1F4TIE0"/>
<feature type="active site" description="Proton acceptor" evidence="4">
    <location>
        <position position="68"/>
    </location>
</feature>
<dbReference type="GO" id="GO:0005829">
    <property type="term" value="C:cytosol"/>
    <property type="evidence" value="ECO:0007669"/>
    <property type="project" value="TreeGrafter"/>
</dbReference>
<dbReference type="PANTHER" id="PTHR30456">
    <property type="entry name" value="PYRIDOXINE 5'-PHOSPHATE SYNTHASE"/>
    <property type="match status" value="1"/>
</dbReference>
<proteinExistence type="inferred from homology"/>
<dbReference type="SUPFAM" id="SSF63892">
    <property type="entry name" value="Pyridoxine 5'-phosphate synthase"/>
    <property type="match status" value="1"/>
</dbReference>
<feature type="active site" description="Proton donor" evidence="4">
    <location>
        <position position="208"/>
    </location>
</feature>
<comment type="catalytic activity">
    <reaction evidence="4">
        <text>3-amino-2-oxopropyl phosphate + 1-deoxy-D-xylulose 5-phosphate = pyridoxine 5'-phosphate + phosphate + 2 H2O + H(+)</text>
        <dbReference type="Rhea" id="RHEA:15265"/>
        <dbReference type="ChEBI" id="CHEBI:15377"/>
        <dbReference type="ChEBI" id="CHEBI:15378"/>
        <dbReference type="ChEBI" id="CHEBI:43474"/>
        <dbReference type="ChEBI" id="CHEBI:57279"/>
        <dbReference type="ChEBI" id="CHEBI:57792"/>
        <dbReference type="ChEBI" id="CHEBI:58589"/>
        <dbReference type="EC" id="2.6.99.2"/>
    </reaction>
</comment>
<dbReference type="InterPro" id="IPR004569">
    <property type="entry name" value="PyrdxlP_synth_PdxJ"/>
</dbReference>
<dbReference type="Pfam" id="PF03740">
    <property type="entry name" value="PdxJ"/>
    <property type="match status" value="1"/>
</dbReference>